<dbReference type="PIRSF" id="PIRSF021292">
    <property type="entry name" value="Competence_ComGD"/>
    <property type="match status" value="1"/>
</dbReference>
<evidence type="ECO:0000313" key="5">
    <source>
        <dbReference type="Proteomes" id="UP000824106"/>
    </source>
</evidence>
<reference evidence="4" key="1">
    <citation type="journal article" date="2021" name="PeerJ">
        <title>Extensive microbial diversity within the chicken gut microbiome revealed by metagenomics and culture.</title>
        <authorList>
            <person name="Gilroy R."/>
            <person name="Ravi A."/>
            <person name="Getino M."/>
            <person name="Pursley I."/>
            <person name="Horton D.L."/>
            <person name="Alikhan N.F."/>
            <person name="Baker D."/>
            <person name="Gharbi K."/>
            <person name="Hall N."/>
            <person name="Watson M."/>
            <person name="Adriaenssens E.M."/>
            <person name="Foster-Nyarko E."/>
            <person name="Jarju S."/>
            <person name="Secka A."/>
            <person name="Antonio M."/>
            <person name="Oren A."/>
            <person name="Chaudhuri R.R."/>
            <person name="La Ragione R."/>
            <person name="Hildebrand F."/>
            <person name="Pallen M.J."/>
        </authorList>
    </citation>
    <scope>NUCLEOTIDE SEQUENCE</scope>
    <source>
        <strain evidence="4">CHK169-4300</strain>
    </source>
</reference>
<evidence type="ECO:0000313" key="4">
    <source>
        <dbReference type="EMBL" id="HIZ70879.1"/>
    </source>
</evidence>
<comment type="caution">
    <text evidence="4">The sequence shown here is derived from an EMBL/GenBank/DDBJ whole genome shotgun (WGS) entry which is preliminary data.</text>
</comment>
<dbReference type="GO" id="GO:0009986">
    <property type="term" value="C:cell surface"/>
    <property type="evidence" value="ECO:0007669"/>
    <property type="project" value="UniProtKB-SubCell"/>
</dbReference>
<evidence type="ECO:0000256" key="1">
    <source>
        <dbReference type="ARBA" id="ARBA00004241"/>
    </source>
</evidence>
<gene>
    <name evidence="4" type="ORF">H9808_03850</name>
</gene>
<keyword evidence="3" id="KW-0812">Transmembrane</keyword>
<dbReference type="Proteomes" id="UP000824106">
    <property type="component" value="Unassembled WGS sequence"/>
</dbReference>
<comment type="subcellular location">
    <subcellularLocation>
        <location evidence="1">Cell surface</location>
    </subcellularLocation>
</comment>
<protein>
    <submittedName>
        <fullName evidence="4">Prepilin-type N-terminal cleavage/methylation domain-containing protein</fullName>
    </submittedName>
</protein>
<organism evidence="4 5">
    <name type="scientific">Candidatus Atopostipes pullistercoris</name>
    <dbReference type="NCBI Taxonomy" id="2838467"/>
    <lineage>
        <taxon>Bacteria</taxon>
        <taxon>Bacillati</taxon>
        <taxon>Bacillota</taxon>
        <taxon>Bacilli</taxon>
        <taxon>Lactobacillales</taxon>
        <taxon>Carnobacteriaceae</taxon>
        <taxon>Atopostipes</taxon>
    </lineage>
</organism>
<evidence type="ECO:0000256" key="3">
    <source>
        <dbReference type="SAM" id="Phobius"/>
    </source>
</evidence>
<dbReference type="NCBIfam" id="NF040982">
    <property type="entry name" value="ComGD"/>
    <property type="match status" value="1"/>
</dbReference>
<sequence>MIKLDEKGFTLLETILVLMITSSLLLFPVLSIENVTESVQIDLFFRELTSKITNMQSYAILHDQTTDIQFNPEENTIKFRIVDANVQNDILNETWELDDTYYCLKGKTTKTFGFKRGTGNITKSNRISFHTTQGEYELIYLMGSGRFEIREKK</sequence>
<dbReference type="NCBIfam" id="TIGR02532">
    <property type="entry name" value="IV_pilin_GFxxxE"/>
    <property type="match status" value="1"/>
</dbReference>
<proteinExistence type="predicted"/>
<evidence type="ECO:0000256" key="2">
    <source>
        <dbReference type="ARBA" id="ARBA00023287"/>
    </source>
</evidence>
<accession>A0A9D2G0N0</accession>
<feature type="transmembrane region" description="Helical" evidence="3">
    <location>
        <begin position="12"/>
        <end position="30"/>
    </location>
</feature>
<dbReference type="InterPro" id="IPR012902">
    <property type="entry name" value="N_methyl_site"/>
</dbReference>
<reference evidence="4" key="2">
    <citation type="submission" date="2021-04" db="EMBL/GenBank/DDBJ databases">
        <authorList>
            <person name="Gilroy R."/>
        </authorList>
    </citation>
    <scope>NUCLEOTIDE SEQUENCE</scope>
    <source>
        <strain evidence="4">CHK169-4300</strain>
    </source>
</reference>
<dbReference type="AlphaFoldDB" id="A0A9D2G0N0"/>
<dbReference type="PROSITE" id="PS00409">
    <property type="entry name" value="PROKAR_NTER_METHYL"/>
    <property type="match status" value="1"/>
</dbReference>
<dbReference type="EMBL" id="DXAZ01000052">
    <property type="protein sequence ID" value="HIZ70879.1"/>
    <property type="molecule type" value="Genomic_DNA"/>
</dbReference>
<dbReference type="InterPro" id="IPR016785">
    <property type="entry name" value="ComGD"/>
</dbReference>
<keyword evidence="3" id="KW-0472">Membrane</keyword>
<name>A0A9D2G0N0_9LACT</name>
<keyword evidence="2" id="KW-0178">Competence</keyword>
<keyword evidence="3" id="KW-1133">Transmembrane helix</keyword>
<dbReference type="GO" id="GO:0030420">
    <property type="term" value="P:establishment of competence for transformation"/>
    <property type="evidence" value="ECO:0007669"/>
    <property type="project" value="UniProtKB-KW"/>
</dbReference>